<proteinExistence type="predicted"/>
<name>A0A6C0E2D9_9ZZZZ</name>
<sequence length="32" mass="3862">MSFIMRENHFNFLSETLNEMFGSTFFKGEQKN</sequence>
<dbReference type="AlphaFoldDB" id="A0A6C0E2D9"/>
<protein>
    <submittedName>
        <fullName evidence="1">Uncharacterized protein</fullName>
    </submittedName>
</protein>
<accession>A0A6C0E2D9</accession>
<organism evidence="1">
    <name type="scientific">viral metagenome</name>
    <dbReference type="NCBI Taxonomy" id="1070528"/>
    <lineage>
        <taxon>unclassified sequences</taxon>
        <taxon>metagenomes</taxon>
        <taxon>organismal metagenomes</taxon>
    </lineage>
</organism>
<reference evidence="1" key="1">
    <citation type="journal article" date="2020" name="Nature">
        <title>Giant virus diversity and host interactions through global metagenomics.</title>
        <authorList>
            <person name="Schulz F."/>
            <person name="Roux S."/>
            <person name="Paez-Espino D."/>
            <person name="Jungbluth S."/>
            <person name="Walsh D.A."/>
            <person name="Denef V.J."/>
            <person name="McMahon K.D."/>
            <person name="Konstantinidis K.T."/>
            <person name="Eloe-Fadrosh E.A."/>
            <person name="Kyrpides N.C."/>
            <person name="Woyke T."/>
        </authorList>
    </citation>
    <scope>NUCLEOTIDE SEQUENCE</scope>
    <source>
        <strain evidence="1">GVMAG-M-3300023179-114</strain>
    </source>
</reference>
<evidence type="ECO:0000313" key="1">
    <source>
        <dbReference type="EMBL" id="QHT22693.1"/>
    </source>
</evidence>
<dbReference type="EMBL" id="MN739720">
    <property type="protein sequence ID" value="QHT22693.1"/>
    <property type="molecule type" value="Genomic_DNA"/>
</dbReference>